<feature type="compositionally biased region" description="Acidic residues" evidence="1">
    <location>
        <begin position="882"/>
        <end position="892"/>
    </location>
</feature>
<dbReference type="InterPro" id="IPR041966">
    <property type="entry name" value="LOTUS-like"/>
</dbReference>
<dbReference type="GO" id="GO:0004540">
    <property type="term" value="F:RNA nuclease activity"/>
    <property type="evidence" value="ECO:0007669"/>
    <property type="project" value="InterPro"/>
</dbReference>
<evidence type="ECO:0000313" key="4">
    <source>
        <dbReference type="Proteomes" id="UP001141806"/>
    </source>
</evidence>
<keyword evidence="4" id="KW-1185">Reference proteome</keyword>
<accession>A0A9Q0QNE2</accession>
<dbReference type="EMBL" id="JAMYWD010000007">
    <property type="protein sequence ID" value="KAJ4965970.1"/>
    <property type="molecule type" value="Genomic_DNA"/>
</dbReference>
<dbReference type="GO" id="GO:0005777">
    <property type="term" value="C:peroxisome"/>
    <property type="evidence" value="ECO:0007669"/>
    <property type="project" value="InterPro"/>
</dbReference>
<feature type="compositionally biased region" description="Basic and acidic residues" evidence="1">
    <location>
        <begin position="452"/>
        <end position="462"/>
    </location>
</feature>
<dbReference type="CDD" id="cd08824">
    <property type="entry name" value="LOTUS"/>
    <property type="match status" value="2"/>
</dbReference>
<dbReference type="InterPro" id="IPR025605">
    <property type="entry name" value="OST-HTH/LOTUS_dom"/>
</dbReference>
<dbReference type="Gene3D" id="3.40.50.1010">
    <property type="entry name" value="5'-nuclease"/>
    <property type="match status" value="1"/>
</dbReference>
<dbReference type="OrthoDB" id="549353at2759"/>
<proteinExistence type="predicted"/>
<dbReference type="Pfam" id="PF14418">
    <property type="entry name" value="OHA"/>
    <property type="match status" value="1"/>
</dbReference>
<dbReference type="InterPro" id="IPR024768">
    <property type="entry name" value="Marf1"/>
</dbReference>
<dbReference type="InterPro" id="IPR021139">
    <property type="entry name" value="NYN"/>
</dbReference>
<feature type="region of interest" description="Disordered" evidence="1">
    <location>
        <begin position="882"/>
        <end position="962"/>
    </location>
</feature>
<comment type="caution">
    <text evidence="3">The sequence shown here is derived from an EMBL/GenBank/DDBJ whole genome shotgun (WGS) entry which is preliminary data.</text>
</comment>
<dbReference type="Gene3D" id="3.30.420.610">
    <property type="entry name" value="LOTUS domain-like"/>
    <property type="match status" value="2"/>
</dbReference>
<organism evidence="3 4">
    <name type="scientific">Protea cynaroides</name>
    <dbReference type="NCBI Taxonomy" id="273540"/>
    <lineage>
        <taxon>Eukaryota</taxon>
        <taxon>Viridiplantae</taxon>
        <taxon>Streptophyta</taxon>
        <taxon>Embryophyta</taxon>
        <taxon>Tracheophyta</taxon>
        <taxon>Spermatophyta</taxon>
        <taxon>Magnoliopsida</taxon>
        <taxon>Proteales</taxon>
        <taxon>Proteaceae</taxon>
        <taxon>Protea</taxon>
    </lineage>
</organism>
<dbReference type="PANTHER" id="PTHR14379">
    <property type="entry name" value="LIMKAIN B LKAP"/>
    <property type="match status" value="1"/>
</dbReference>
<protein>
    <recommendedName>
        <fullName evidence="2">HTH OST-type domain-containing protein</fullName>
    </recommendedName>
</protein>
<dbReference type="Pfam" id="PF01936">
    <property type="entry name" value="NYN"/>
    <property type="match status" value="1"/>
</dbReference>
<dbReference type="InterPro" id="IPR025677">
    <property type="entry name" value="OST-HTH-assoc_dom"/>
</dbReference>
<name>A0A9Q0QNE2_9MAGN</name>
<dbReference type="Pfam" id="PF12872">
    <property type="entry name" value="OST-HTH"/>
    <property type="match status" value="2"/>
</dbReference>
<dbReference type="PROSITE" id="PS51644">
    <property type="entry name" value="HTH_OST"/>
    <property type="match status" value="2"/>
</dbReference>
<feature type="region of interest" description="Disordered" evidence="1">
    <location>
        <begin position="696"/>
        <end position="728"/>
    </location>
</feature>
<feature type="domain" description="HTH OST-type" evidence="2">
    <location>
        <begin position="731"/>
        <end position="806"/>
    </location>
</feature>
<feature type="domain" description="HTH OST-type" evidence="2">
    <location>
        <begin position="276"/>
        <end position="348"/>
    </location>
</feature>
<dbReference type="Proteomes" id="UP001141806">
    <property type="component" value="Unassembled WGS sequence"/>
</dbReference>
<feature type="compositionally biased region" description="Polar residues" evidence="1">
    <location>
        <begin position="356"/>
        <end position="367"/>
    </location>
</feature>
<feature type="compositionally biased region" description="Low complexity" evidence="1">
    <location>
        <begin position="945"/>
        <end position="958"/>
    </location>
</feature>
<feature type="region of interest" description="Disordered" evidence="1">
    <location>
        <begin position="350"/>
        <end position="409"/>
    </location>
</feature>
<feature type="region of interest" description="Disordered" evidence="1">
    <location>
        <begin position="452"/>
        <end position="494"/>
    </location>
</feature>
<feature type="compositionally biased region" description="Polar residues" evidence="1">
    <location>
        <begin position="702"/>
        <end position="715"/>
    </location>
</feature>
<dbReference type="PANTHER" id="PTHR14379:SF6">
    <property type="entry name" value="EMB|CAB71880.1"/>
    <property type="match status" value="1"/>
</dbReference>
<gene>
    <name evidence="3" type="ORF">NE237_017819</name>
</gene>
<dbReference type="GO" id="GO:0010468">
    <property type="term" value="P:regulation of gene expression"/>
    <property type="evidence" value="ECO:0007669"/>
    <property type="project" value="InterPro"/>
</dbReference>
<evidence type="ECO:0000259" key="2">
    <source>
        <dbReference type="PROSITE" id="PS51644"/>
    </source>
</evidence>
<sequence>MMNLTSRTIFRCTATSSTAQSPYFFSYQCLFFYSSSTEEYPKKRAGASQQSSSISSSSSSWRQHDEESRKVKVSVWWDFENCSVPAGINVFRVTQRITSALRGKGIKGPVTITAFGDVMQLSRSNQEALSSTGVCLNHIPNGGKNSADRSLLLDLVYWVSQNPPPAHLFLISGDRDFANVLHRLRMNNYNILLASTDSAPSVLCSAASIVWQWNALLRGESLIGKHFNQPPDGPYGSWYGHYKGPLEDPFMDVEQPACPRLEDLPEAGTDLKPRPVPKAFRHQIRQILNLYPKGIPITTLRAELANSNVTIDKDLFGYKKFSRLLLSMPTVLKLRSGGDGQMLVHGIHLNSAEPVESSSKTSTGPETNNREGDQAATVEGNGGASAKTAYVNGKSSSSPLAPPLKVEEPPPLAQKEINEPITVGHPITVQKQDSTSEVGFFHRFWSAWFGHKDGGSNEKGDIVPENTYDGSKKTKSEKGDSIPENASDGSKKTKSGEKYFESVTCSTPPSSCSSSSKSLNATLTVQNQNGTEDSGGSGEKSDPSKGLFNKIVNWCRFWRTSRKPDNNDNGQCYKELNKWSELFSKDFFWGEIDLFIRTPKGSALVSQSKTREQIGQKLQKEGPMVLKNVSEDGLLHLVDLLISEKKWVEECPSQTFPYKLIHHARTGSSNLPSSNGLSSIFSGKLSQSELNLEGLPEHGVEKSNQNQFQSSPCSTERNKRPSGTGKTRHEILDDCQKLMTEILEEYPEGFNMGSFKKLFLERYGYVLDYQMLGYSKLVALLQTMPGVTIESTYILPAKKASGYLGSDTALPYSIERDGNGKLSNSDGELSNSARKDNYRDSVWEELGPISGTSSNRNDLGSRLNGKAKKEIKEQMDFDDDCLSDAELSDSDGEDVKLDQSEGLGKSRREEEDSSLLQILDSWYSSKDDSSSNGRSQKVEEVVDCSRVGSKSSSSIGVEMKSEASVAVANGGPKTKPMKKYSFVSDPAGDEKEKLIDNILGSLKKSAGTKMQS</sequence>
<feature type="compositionally biased region" description="Basic and acidic residues" evidence="1">
    <location>
        <begin position="893"/>
        <end position="910"/>
    </location>
</feature>
<evidence type="ECO:0000313" key="3">
    <source>
        <dbReference type="EMBL" id="KAJ4965970.1"/>
    </source>
</evidence>
<evidence type="ECO:0000256" key="1">
    <source>
        <dbReference type="SAM" id="MobiDB-lite"/>
    </source>
</evidence>
<dbReference type="AlphaFoldDB" id="A0A9Q0QNE2"/>
<feature type="compositionally biased region" description="Low complexity" evidence="1">
    <location>
        <begin position="920"/>
        <end position="935"/>
    </location>
</feature>
<reference evidence="3" key="1">
    <citation type="journal article" date="2023" name="Plant J.">
        <title>The genome of the king protea, Protea cynaroides.</title>
        <authorList>
            <person name="Chang J."/>
            <person name="Duong T.A."/>
            <person name="Schoeman C."/>
            <person name="Ma X."/>
            <person name="Roodt D."/>
            <person name="Barker N."/>
            <person name="Li Z."/>
            <person name="Van de Peer Y."/>
            <person name="Mizrachi E."/>
        </authorList>
    </citation>
    <scope>NUCLEOTIDE SEQUENCE</scope>
    <source>
        <tissue evidence="3">Young leaves</tissue>
    </source>
</reference>
<feature type="compositionally biased region" description="Basic and acidic residues" evidence="1">
    <location>
        <begin position="470"/>
        <end position="481"/>
    </location>
</feature>
<dbReference type="CDD" id="cd10910">
    <property type="entry name" value="PIN_limkain_b1_N_like"/>
    <property type="match status" value="1"/>
</dbReference>